<comment type="similarity">
    <text evidence="2">Belongs to the KHG/KDPG aldolase family.</text>
</comment>
<dbReference type="RefSeq" id="WP_003896067.1">
    <property type="nucleotide sequence ID" value="NZ_CP027541.1"/>
</dbReference>
<dbReference type="AlphaFoldDB" id="A0A2U9PW94"/>
<gene>
    <name evidence="6" type="ORF">D806_045750</name>
</gene>
<comment type="pathway">
    <text evidence="1">Carbohydrate acid metabolism.</text>
</comment>
<dbReference type="InterPro" id="IPR013785">
    <property type="entry name" value="Aldolase_TIM"/>
</dbReference>
<evidence type="ECO:0000313" key="6">
    <source>
        <dbReference type="EMBL" id="AWT55535.1"/>
    </source>
</evidence>
<evidence type="ECO:0000256" key="5">
    <source>
        <dbReference type="ARBA" id="ARBA00023277"/>
    </source>
</evidence>
<keyword evidence="5" id="KW-0119">Carbohydrate metabolism</keyword>
<dbReference type="NCBIfam" id="TIGR01182">
    <property type="entry name" value="eda"/>
    <property type="match status" value="1"/>
</dbReference>
<dbReference type="PANTHER" id="PTHR30246:SF1">
    <property type="entry name" value="2-DEHYDRO-3-DEOXY-6-PHOSPHOGALACTONATE ALDOLASE-RELATED"/>
    <property type="match status" value="1"/>
</dbReference>
<evidence type="ECO:0000256" key="1">
    <source>
        <dbReference type="ARBA" id="ARBA00004761"/>
    </source>
</evidence>
<reference evidence="6 7" key="1">
    <citation type="journal article" date="2013" name="Genome Announc.">
        <title>Draft genome sequence of MKD8, a conjugal recipient Mycobacterium smegmatis strain.</title>
        <authorList>
            <person name="Gray T.A."/>
            <person name="Palumbo M.J."/>
            <person name="Derbyshire K.M."/>
        </authorList>
    </citation>
    <scope>NUCLEOTIDE SEQUENCE [LARGE SCALE GENOMIC DNA]</scope>
    <source>
        <strain evidence="6 7">MKD8</strain>
    </source>
</reference>
<keyword evidence="4" id="KW-0456">Lyase</keyword>
<dbReference type="EMBL" id="CP027541">
    <property type="protein sequence ID" value="AWT55535.1"/>
    <property type="molecule type" value="Genomic_DNA"/>
</dbReference>
<dbReference type="Proteomes" id="UP000011200">
    <property type="component" value="Chromosome"/>
</dbReference>
<reference evidence="7" key="2">
    <citation type="submission" date="2018-03" db="EMBL/GenBank/DDBJ databases">
        <authorList>
            <person name="Derbyshire K."/>
            <person name="Gray T.A."/>
            <person name="Champion M."/>
        </authorList>
    </citation>
    <scope>NUCLEOTIDE SEQUENCE [LARGE SCALE GENOMIC DNA]</scope>
    <source>
        <strain evidence="7">MKD8</strain>
    </source>
</reference>
<organism evidence="6 7">
    <name type="scientific">Mycolicibacterium smegmatis (strain MKD8)</name>
    <name type="common">Mycobacterium smegmatis</name>
    <dbReference type="NCBI Taxonomy" id="1214915"/>
    <lineage>
        <taxon>Bacteria</taxon>
        <taxon>Bacillati</taxon>
        <taxon>Actinomycetota</taxon>
        <taxon>Actinomycetes</taxon>
        <taxon>Mycobacteriales</taxon>
        <taxon>Mycobacteriaceae</taxon>
        <taxon>Mycolicibacterium</taxon>
    </lineage>
</organism>
<sequence length="206" mass="21157">MNDVFDHRVIPLATVRDPGHVDVIGDGLVDGGLPVVEVALRGEYGLAAIRRLSARGDILVGAGTVRSVAQAADAIEAGARFIVSPNLDDDVVEFVGRAGLAVIPGVLTPTEVGNAVRLGLHRLKLFPAAAVDARALLTAYRAVFPDVAFMPSAGITAASMAELLELQAVFAVSGSWITAAAARGATAVAEEARAAVTIATGGRWRA</sequence>
<evidence type="ECO:0000256" key="3">
    <source>
        <dbReference type="ARBA" id="ARBA00011233"/>
    </source>
</evidence>
<dbReference type="Pfam" id="PF01081">
    <property type="entry name" value="Aldolase"/>
    <property type="match status" value="1"/>
</dbReference>
<evidence type="ECO:0000256" key="4">
    <source>
        <dbReference type="ARBA" id="ARBA00023239"/>
    </source>
</evidence>
<name>A0A2U9PW94_MYCSE</name>
<proteinExistence type="inferred from homology"/>
<dbReference type="GO" id="GO:0016829">
    <property type="term" value="F:lyase activity"/>
    <property type="evidence" value="ECO:0007669"/>
    <property type="project" value="UniProtKB-KW"/>
</dbReference>
<protein>
    <submittedName>
        <fullName evidence="6">2-dehydro-3-deoxyphosphogluconate aldolase/4-hydroxy-2-oxoglutarate aldolase</fullName>
    </submittedName>
</protein>
<evidence type="ECO:0000256" key="2">
    <source>
        <dbReference type="ARBA" id="ARBA00006906"/>
    </source>
</evidence>
<evidence type="ECO:0000313" key="7">
    <source>
        <dbReference type="Proteomes" id="UP000011200"/>
    </source>
</evidence>
<dbReference type="InterPro" id="IPR000887">
    <property type="entry name" value="Aldlse_KDPG_KHG"/>
</dbReference>
<dbReference type="CDD" id="cd00452">
    <property type="entry name" value="KDPG_aldolase"/>
    <property type="match status" value="1"/>
</dbReference>
<comment type="subunit">
    <text evidence="3">Homotrimer.</text>
</comment>
<dbReference type="Gene3D" id="3.20.20.70">
    <property type="entry name" value="Aldolase class I"/>
    <property type="match status" value="1"/>
</dbReference>
<dbReference type="PANTHER" id="PTHR30246">
    <property type="entry name" value="2-KETO-3-DEOXY-6-PHOSPHOGLUCONATE ALDOLASE"/>
    <property type="match status" value="1"/>
</dbReference>
<accession>A0A2U9PW94</accession>
<dbReference type="SUPFAM" id="SSF51569">
    <property type="entry name" value="Aldolase"/>
    <property type="match status" value="1"/>
</dbReference>